<dbReference type="RefSeq" id="YP_010086749.1">
    <property type="nucleotide sequence ID" value="NC_055467.1"/>
</dbReference>
<accession>A0A288QAE8</accession>
<organism evidence="2 3">
    <name type="scientific">Cyclophragma undans nucleopolyhedrovirus</name>
    <dbReference type="NCBI Taxonomy" id="1906244"/>
    <lineage>
        <taxon>Viruses</taxon>
        <taxon>Viruses incertae sedis</taxon>
        <taxon>Naldaviricetes</taxon>
        <taxon>Lefavirales</taxon>
        <taxon>Baculoviridae</taxon>
        <taxon>Alphabaculovirus</taxon>
        <taxon>Alphabaculovirus cycundantis</taxon>
    </lineage>
</organism>
<sequence length="270" mass="29919">MLHNKTKMTTQNNNDDDDDNVHTTMSDDDNKIRHIIDGKLYDCVPVYSEEQNVAQEQMSLHIQRKTPQPVYRNYLSLPQGPITFDSPQPLHRIYREESTTRPVVHVQPFAVTETIAAAAAAAAAAEEAAAAAEAAEIIAAEAAQNPISYAAAANIPANLRPFQNPRPFVPYASASNPELFAPNPVFSSAPQRTGLAYFGSAPRRSGLYNLSSRLVSNMSYFDRLRLSLDNRLTSNLITENDVNAILEEQVLLNRITRLEANEIRDALDIE</sequence>
<evidence type="ECO:0000313" key="2">
    <source>
        <dbReference type="EMBL" id="AOT85605.1"/>
    </source>
</evidence>
<protein>
    <submittedName>
        <fullName evidence="2">Cyun147</fullName>
    </submittedName>
</protein>
<evidence type="ECO:0000256" key="1">
    <source>
        <dbReference type="SAM" id="MobiDB-lite"/>
    </source>
</evidence>
<dbReference type="GeneID" id="65101967"/>
<keyword evidence="3" id="KW-1185">Reference proteome</keyword>
<dbReference type="EMBL" id="KT957089">
    <property type="protein sequence ID" value="AOT85605.1"/>
    <property type="molecule type" value="Genomic_DNA"/>
</dbReference>
<dbReference type="Proteomes" id="UP000502721">
    <property type="component" value="Segment"/>
</dbReference>
<evidence type="ECO:0000313" key="3">
    <source>
        <dbReference type="Proteomes" id="UP000502721"/>
    </source>
</evidence>
<feature type="region of interest" description="Disordered" evidence="1">
    <location>
        <begin position="1"/>
        <end position="26"/>
    </location>
</feature>
<proteinExistence type="predicted"/>
<dbReference type="KEGG" id="vg:65101967"/>
<name>A0A288QAE8_9ABAC</name>
<reference evidence="2" key="1">
    <citation type="submission" date="2018-05" db="EMBL/GenBank/DDBJ databases">
        <title>Genome sequence and analysis of Cyclophragma undans nucleopolyhedrovirus: a distinct group I alphabaculovirus.</title>
        <authorList>
            <person name="Zhu Z."/>
            <person name="Yin F."/>
            <person name="Liu X."/>
            <person name="Hou D."/>
            <person name="Wang J."/>
            <person name="Zhang L."/>
            <person name="Arif B."/>
            <person name="Wang H."/>
            <person name="Deng F."/>
            <person name="Hu Z."/>
        </authorList>
    </citation>
    <scope>NUCLEOTIDE SEQUENCE [LARGE SCALE GENOMIC DNA]</scope>
    <source>
        <strain evidence="2">Whiov</strain>
    </source>
</reference>